<feature type="domain" description="Tudor" evidence="2">
    <location>
        <begin position="1179"/>
        <end position="1238"/>
    </location>
</feature>
<dbReference type="GeneTree" id="ENSGT00940000159049"/>
<dbReference type="GO" id="GO:0033391">
    <property type="term" value="C:chromatoid body"/>
    <property type="evidence" value="ECO:0007669"/>
    <property type="project" value="Ensembl"/>
</dbReference>
<feature type="domain" description="Tudor" evidence="2">
    <location>
        <begin position="872"/>
        <end position="928"/>
    </location>
</feature>
<evidence type="ECO:0000259" key="2">
    <source>
        <dbReference type="PROSITE" id="PS50304"/>
    </source>
</evidence>
<feature type="domain" description="Tudor" evidence="2">
    <location>
        <begin position="486"/>
        <end position="543"/>
    </location>
</feature>
<feature type="compositionally biased region" description="Basic and acidic residues" evidence="1">
    <location>
        <begin position="1012"/>
        <end position="1023"/>
    </location>
</feature>
<dbReference type="GO" id="GO:0043186">
    <property type="term" value="C:P granule"/>
    <property type="evidence" value="ECO:0007669"/>
    <property type="project" value="Ensembl"/>
</dbReference>
<dbReference type="GO" id="GO:0007283">
    <property type="term" value="P:spermatogenesis"/>
    <property type="evidence" value="ECO:0007669"/>
    <property type="project" value="Ensembl"/>
</dbReference>
<dbReference type="PANTHER" id="PTHR22948">
    <property type="entry name" value="TUDOR DOMAIN CONTAINING PROTEIN"/>
    <property type="match status" value="1"/>
</dbReference>
<dbReference type="InterPro" id="IPR050621">
    <property type="entry name" value="Tudor_domain_containing"/>
</dbReference>
<dbReference type="Gene3D" id="2.40.50.90">
    <property type="match status" value="6"/>
</dbReference>
<feature type="compositionally biased region" description="Polar residues" evidence="1">
    <location>
        <begin position="1026"/>
        <end position="1049"/>
    </location>
</feature>
<organism evidence="3 4">
    <name type="scientific">Hippocampus comes</name>
    <name type="common">Tiger tail seahorse</name>
    <dbReference type="NCBI Taxonomy" id="109280"/>
    <lineage>
        <taxon>Eukaryota</taxon>
        <taxon>Metazoa</taxon>
        <taxon>Chordata</taxon>
        <taxon>Craniata</taxon>
        <taxon>Vertebrata</taxon>
        <taxon>Euteleostomi</taxon>
        <taxon>Actinopterygii</taxon>
        <taxon>Neopterygii</taxon>
        <taxon>Teleostei</taxon>
        <taxon>Neoteleostei</taxon>
        <taxon>Acanthomorphata</taxon>
        <taxon>Syngnathiaria</taxon>
        <taxon>Syngnathiformes</taxon>
        <taxon>Syngnathoidei</taxon>
        <taxon>Syngnathidae</taxon>
        <taxon>Hippocampus</taxon>
    </lineage>
</organism>
<dbReference type="STRING" id="109280.ENSHCOP00000027822"/>
<dbReference type="Pfam" id="PF00567">
    <property type="entry name" value="TUDOR"/>
    <property type="match status" value="7"/>
</dbReference>
<reference evidence="3" key="1">
    <citation type="submission" date="2025-08" db="UniProtKB">
        <authorList>
            <consortium name="Ensembl"/>
        </authorList>
    </citation>
    <scope>IDENTIFICATION</scope>
</reference>
<dbReference type="InterPro" id="IPR035437">
    <property type="entry name" value="SNase_OB-fold_sf"/>
</dbReference>
<dbReference type="GO" id="GO:0032019">
    <property type="term" value="C:mitochondrial cloud"/>
    <property type="evidence" value="ECO:0007669"/>
    <property type="project" value="Ensembl"/>
</dbReference>
<dbReference type="GO" id="GO:1903863">
    <property type="term" value="P:P granule assembly"/>
    <property type="evidence" value="ECO:0007669"/>
    <property type="project" value="Ensembl"/>
</dbReference>
<dbReference type="Proteomes" id="UP000264820">
    <property type="component" value="Unplaced"/>
</dbReference>
<dbReference type="Gene3D" id="2.30.30.140">
    <property type="match status" value="5"/>
</dbReference>
<evidence type="ECO:0000256" key="1">
    <source>
        <dbReference type="SAM" id="MobiDB-lite"/>
    </source>
</evidence>
<dbReference type="FunFam" id="2.30.30.140:FF:000018">
    <property type="entry name" value="Serine/threonine-protein kinase 31"/>
    <property type="match status" value="1"/>
</dbReference>
<keyword evidence="4" id="KW-1185">Reference proteome</keyword>
<dbReference type="SUPFAM" id="SSF63748">
    <property type="entry name" value="Tudor/PWWP/MBT"/>
    <property type="match status" value="7"/>
</dbReference>
<feature type="region of interest" description="Disordered" evidence="1">
    <location>
        <begin position="1630"/>
        <end position="1671"/>
    </location>
</feature>
<dbReference type="PANTHER" id="PTHR22948:SF15">
    <property type="entry name" value="TUDOR DOMAIN-CONTAINING PROTEIN 6"/>
    <property type="match status" value="1"/>
</dbReference>
<dbReference type="GO" id="GO:0034587">
    <property type="term" value="P:piRNA processing"/>
    <property type="evidence" value="ECO:0007669"/>
    <property type="project" value="TreeGrafter"/>
</dbReference>
<feature type="domain" description="Tudor" evidence="2">
    <location>
        <begin position="284"/>
        <end position="343"/>
    </location>
</feature>
<reference evidence="3" key="2">
    <citation type="submission" date="2025-09" db="UniProtKB">
        <authorList>
            <consortium name="Ensembl"/>
        </authorList>
    </citation>
    <scope>IDENTIFICATION</scope>
</reference>
<evidence type="ECO:0000313" key="3">
    <source>
        <dbReference type="Ensembl" id="ENSHCOP00000027822.1"/>
    </source>
</evidence>
<dbReference type="Ensembl" id="ENSHCOT00000024354.1">
    <property type="protein sequence ID" value="ENSHCOP00000027822.1"/>
    <property type="gene ID" value="ENSHCOG00000019950.1"/>
</dbReference>
<dbReference type="PROSITE" id="PS50304">
    <property type="entry name" value="TUDOR"/>
    <property type="match status" value="6"/>
</dbReference>
<protein>
    <submittedName>
        <fullName evidence="3">Tudor domain containing 6</fullName>
    </submittedName>
</protein>
<dbReference type="SMART" id="SM00333">
    <property type="entry name" value="TUDOR"/>
    <property type="match status" value="7"/>
</dbReference>
<feature type="domain" description="Tudor" evidence="2">
    <location>
        <begin position="717"/>
        <end position="776"/>
    </location>
</feature>
<feature type="domain" description="Tudor" evidence="2">
    <location>
        <begin position="1349"/>
        <end position="1407"/>
    </location>
</feature>
<feature type="region of interest" description="Disordered" evidence="1">
    <location>
        <begin position="1011"/>
        <end position="1087"/>
    </location>
</feature>
<proteinExistence type="predicted"/>
<evidence type="ECO:0000313" key="4">
    <source>
        <dbReference type="Proteomes" id="UP000264820"/>
    </source>
</evidence>
<feature type="compositionally biased region" description="Basic and acidic residues" evidence="1">
    <location>
        <begin position="1658"/>
        <end position="1668"/>
    </location>
</feature>
<accession>A0A3Q3EB18</accession>
<name>A0A3Q3EB18_HIPCM</name>
<dbReference type="InterPro" id="IPR002999">
    <property type="entry name" value="Tudor"/>
</dbReference>
<sequence>MSSIPGLPTQCSNVTVLITKVDSNTLCALIEFWGNFGLAQARDYQSLVKNIQSPVNLFQEFEGNSGDLCLVQIDGTWYRSRIVTRNGSNRQVLLIDKGITCSTTTKLLAWGKREHFHLPPQVELCVLANVWPLSLQNGWSPFALEFLQTFRGKMVKAHVQDVLVNQRKLLLDIPCIIREMFEMGLAKKVEPSMFLDFVLSPESKTEAEHFHQTSMGEVEQLQQKDLYMVPKLSAGAVETVVVTEVNNPQRIFCQLKVFSQELKELSEKITQRCRGRMVSCSVEPEMIGFPCAARGNDGNWYRSVLQQVFPVSQLVEVLHVDYGVKRLVQIENVRPLAPEFFKMPVVTYVCSLHGIFDKGVGCTSTQILYLKSLLLHNTLIAKFHYHSISEGVYYVTLYGDENTDLNQVYFSKENALLENEETLCDYTIENTAKGIHHPPRFSINEGIMSPTMVAEAKVERNNAFPADNISHVACVSHVSSQHLMETPAVGASCADKAADGDFNRAIVSEVGGTKIKVFLADYRGTEEVDESHIRTLPGGLKKTPQLAVKCSLADLGPKYLSWSRSVVKFFIKMITNKLLKVHMMENRSDTSAVTLVDPESQGESHIGKMLCSSGHGDCSEMEKKSQISIENSEAGALGVHGKSKVYFQTQNNVDLSSKELQIGTFQENMFPVGSILDVIVSYIESPNNFWCKLAATSGKLIQLMHAMQAHYAGSVYEPLTEAACVVRHPGNGFWYRGLVIRKHESTRVAVLFIDYGHTKTVSLHDLRKISREFLELHGQAFRCSLYNPLEVMSVVNEWNEKGEEKFLHFVNTAASNLIILNIKIGTEEQVTVTCVNSVGQFYCQLERNADVLKDLNKKVNHLCNQLGNVKPPTLFQKLCFAKYTDGLWYRAQIKVTRPSILVYFVDYGDTAEVAHSDVLPVPKEANDIMSVPMQAVLCRLSDVPIDVPAEVNNWFQTSATECKFRAIALAKEPSGSLLVELYDKNTQINSKLKKNFQLQVPTECQGVSQRRKALEDANGEKEATFVSAQVRQKNTAFDTKPAQQATQPPRRNLRNERKGKTSSQELYQPPHQRHHPNKQSSQTERKENLTVTNNSILDPESPVQEFGIVLPKANYPKVAKLKDLPKNVITVDMEADVYVSHYNSPSSFYVQLVREEDEIFSLVDKLNEPLSTPKRTITQVDPGDLVEAEFPDDSLWYRAGVTEVLSGSLALVEFVDFGNTAQLPFSKLAKLNQAFAQLPRYSTHCMLSEAGSLAALDAEVASTLKREIGSNAEKMLKCRFVRRSGVMWQVTLEDNGVQVTCKLDVYISAFRDAHTFWCQPANSAALDRITESLLEIGNSAYKTSVGVSALSPGTPCIAFFTEDEVWCRAEVLSKDGDELSVLFVDYGNAAKVTGADLMEIPPELLQTHLQAFLCQLDGFDESHGSWRDGAFNEFASIAENKLLQMTVTKPSREDEKSVNLVQLECEGQRLNETMKRWWMTSMLENKPHVAQNVLDKKLRPSDASVKKTENEALEGENTRLALPVAHNGTDHHDADLHCAVTSTPKDIRGPLDCLHTSILSTECPPEEKCLSESRSLSETSQGGKRIPHLETVSQIDSGIEQNVAPLQNMAKSAMGSGQDFDEQAASAIDAPLSDEVDSPPTKNIREATDESLSPFGTVDRRNMSDRSNAKANSDGKSFLLFRLMCAGLDINIHR</sequence>
<dbReference type="GO" id="GO:1905879">
    <property type="term" value="P:regulation of oogenesis"/>
    <property type="evidence" value="ECO:0007669"/>
    <property type="project" value="Ensembl"/>
</dbReference>